<dbReference type="AlphaFoldDB" id="A0A8C9Q9D4"/>
<evidence type="ECO:0000313" key="1">
    <source>
        <dbReference type="Ensembl" id="ENSSDAP00000019085.1"/>
    </source>
</evidence>
<dbReference type="Proteomes" id="UP000694422">
    <property type="component" value="Unplaced"/>
</dbReference>
<organism evidence="1 2">
    <name type="scientific">Spermophilus dauricus</name>
    <name type="common">Daurian ground squirrel</name>
    <dbReference type="NCBI Taxonomy" id="99837"/>
    <lineage>
        <taxon>Eukaryota</taxon>
        <taxon>Metazoa</taxon>
        <taxon>Chordata</taxon>
        <taxon>Craniata</taxon>
        <taxon>Vertebrata</taxon>
        <taxon>Euteleostomi</taxon>
        <taxon>Mammalia</taxon>
        <taxon>Eutheria</taxon>
        <taxon>Euarchontoglires</taxon>
        <taxon>Glires</taxon>
        <taxon>Rodentia</taxon>
        <taxon>Sciuromorpha</taxon>
        <taxon>Sciuridae</taxon>
        <taxon>Xerinae</taxon>
        <taxon>Marmotini</taxon>
        <taxon>Spermophilus</taxon>
    </lineage>
</organism>
<reference evidence="1" key="2">
    <citation type="submission" date="2025-09" db="UniProtKB">
        <authorList>
            <consortium name="Ensembl"/>
        </authorList>
    </citation>
    <scope>IDENTIFICATION</scope>
</reference>
<reference evidence="1" key="1">
    <citation type="submission" date="2025-08" db="UniProtKB">
        <authorList>
            <consortium name="Ensembl"/>
        </authorList>
    </citation>
    <scope>IDENTIFICATION</scope>
</reference>
<dbReference type="InterPro" id="IPR009069">
    <property type="entry name" value="Cys_alpha_HP_mot_SF"/>
</dbReference>
<dbReference type="Ensembl" id="ENSSDAT00000021829.1">
    <property type="protein sequence ID" value="ENSSDAP00000019085.1"/>
    <property type="gene ID" value="ENSSDAG00000017402.1"/>
</dbReference>
<sequence length="64" mass="7534">MPEVKWKLRDSDVSPCLPESNTPTKCTDEKNYDRERCSTVFSTFKKLPKILEFWHSQSSRQPIS</sequence>
<evidence type="ECO:0000313" key="2">
    <source>
        <dbReference type="Proteomes" id="UP000694422"/>
    </source>
</evidence>
<dbReference type="SUPFAM" id="SSF47072">
    <property type="entry name" value="Cysteine alpha-hairpin motif"/>
    <property type="match status" value="1"/>
</dbReference>
<keyword evidence="2" id="KW-1185">Reference proteome</keyword>
<accession>A0A8C9Q9D4</accession>
<name>A0A8C9Q9D4_SPEDA</name>
<protein>
    <submittedName>
        <fullName evidence="1">Uncharacterized protein</fullName>
    </submittedName>
</protein>
<proteinExistence type="predicted"/>